<sequence>MHEISISILIFDMQSVFSYAVQCQLLSHCTCMELINVAKATSTRDTKNMETGYTPYK</sequence>
<reference evidence="1" key="2">
    <citation type="journal article" date="2015" name="Fish Shellfish Immunol.">
        <title>Early steps in the European eel (Anguilla anguilla)-Vibrio vulnificus interaction in the gills: Role of the RtxA13 toxin.</title>
        <authorList>
            <person name="Callol A."/>
            <person name="Pajuelo D."/>
            <person name="Ebbesson L."/>
            <person name="Teles M."/>
            <person name="MacKenzie S."/>
            <person name="Amaro C."/>
        </authorList>
    </citation>
    <scope>NUCLEOTIDE SEQUENCE</scope>
</reference>
<dbReference type="AlphaFoldDB" id="A0A0E9QAR1"/>
<accession>A0A0E9QAR1</accession>
<proteinExistence type="predicted"/>
<protein>
    <submittedName>
        <fullName evidence="1">Uncharacterized protein</fullName>
    </submittedName>
</protein>
<dbReference type="EMBL" id="GBXM01095172">
    <property type="protein sequence ID" value="JAH13405.1"/>
    <property type="molecule type" value="Transcribed_RNA"/>
</dbReference>
<evidence type="ECO:0000313" key="1">
    <source>
        <dbReference type="EMBL" id="JAH13405.1"/>
    </source>
</evidence>
<organism evidence="1">
    <name type="scientific">Anguilla anguilla</name>
    <name type="common">European freshwater eel</name>
    <name type="synonym">Muraena anguilla</name>
    <dbReference type="NCBI Taxonomy" id="7936"/>
    <lineage>
        <taxon>Eukaryota</taxon>
        <taxon>Metazoa</taxon>
        <taxon>Chordata</taxon>
        <taxon>Craniata</taxon>
        <taxon>Vertebrata</taxon>
        <taxon>Euteleostomi</taxon>
        <taxon>Actinopterygii</taxon>
        <taxon>Neopterygii</taxon>
        <taxon>Teleostei</taxon>
        <taxon>Anguilliformes</taxon>
        <taxon>Anguillidae</taxon>
        <taxon>Anguilla</taxon>
    </lineage>
</organism>
<name>A0A0E9QAR1_ANGAN</name>
<reference evidence="1" key="1">
    <citation type="submission" date="2014-11" db="EMBL/GenBank/DDBJ databases">
        <authorList>
            <person name="Amaro Gonzalez C."/>
        </authorList>
    </citation>
    <scope>NUCLEOTIDE SEQUENCE</scope>
</reference>